<sequence length="116" mass="12524">MTRALNLAALTFSMFGLQACMDAPDAKKENASDAFLPIEQQGFPEMYQRIGPIAFGRANTKADSALALIADRPSCDGVELAGVSDTSTSEDIVWYAYCFNGSKETISEGAFQVEKK</sequence>
<comment type="caution">
    <text evidence="2">The sequence shown here is derived from an EMBL/GenBank/DDBJ whole genome shotgun (WGS) entry which is preliminary data.</text>
</comment>
<keyword evidence="3" id="KW-1185">Reference proteome</keyword>
<reference evidence="2 3" key="1">
    <citation type="submission" date="2019-12" db="EMBL/GenBank/DDBJ databases">
        <title>Genomic-based taxomic classification of the family Erythrobacteraceae.</title>
        <authorList>
            <person name="Xu L."/>
        </authorList>
    </citation>
    <scope>NUCLEOTIDE SEQUENCE [LARGE SCALE GENOMIC DNA]</scope>
    <source>
        <strain evidence="2 3">SW-109</strain>
    </source>
</reference>
<feature type="signal peptide" evidence="1">
    <location>
        <begin position="1"/>
        <end position="19"/>
    </location>
</feature>
<dbReference type="Proteomes" id="UP000471435">
    <property type="component" value="Unassembled WGS sequence"/>
</dbReference>
<dbReference type="EMBL" id="WTYP01000002">
    <property type="protein sequence ID" value="MXP47841.1"/>
    <property type="molecule type" value="Genomic_DNA"/>
</dbReference>
<evidence type="ECO:0000256" key="1">
    <source>
        <dbReference type="SAM" id="SignalP"/>
    </source>
</evidence>
<dbReference type="PROSITE" id="PS51257">
    <property type="entry name" value="PROKAR_LIPOPROTEIN"/>
    <property type="match status" value="1"/>
</dbReference>
<proteinExistence type="predicted"/>
<evidence type="ECO:0000313" key="3">
    <source>
        <dbReference type="Proteomes" id="UP000471435"/>
    </source>
</evidence>
<keyword evidence="1" id="KW-0732">Signal</keyword>
<dbReference type="RefSeq" id="WP_160731091.1">
    <property type="nucleotide sequence ID" value="NZ_WTYP01000002.1"/>
</dbReference>
<feature type="chain" id="PRO_5026080914" description="Lipoprotein" evidence="1">
    <location>
        <begin position="20"/>
        <end position="116"/>
    </location>
</feature>
<protein>
    <recommendedName>
        <fullName evidence="4">Lipoprotein</fullName>
    </recommendedName>
</protein>
<organism evidence="2 3">
    <name type="scientific">Pontixanthobacter luteolus</name>
    <dbReference type="NCBI Taxonomy" id="295089"/>
    <lineage>
        <taxon>Bacteria</taxon>
        <taxon>Pseudomonadati</taxon>
        <taxon>Pseudomonadota</taxon>
        <taxon>Alphaproteobacteria</taxon>
        <taxon>Sphingomonadales</taxon>
        <taxon>Erythrobacteraceae</taxon>
        <taxon>Pontixanthobacter</taxon>
    </lineage>
</organism>
<dbReference type="AlphaFoldDB" id="A0A6I4V3C2"/>
<evidence type="ECO:0000313" key="2">
    <source>
        <dbReference type="EMBL" id="MXP47841.1"/>
    </source>
</evidence>
<accession>A0A6I4V3C2</accession>
<name>A0A6I4V3C2_9SPHN</name>
<gene>
    <name evidence="2" type="ORF">GRI43_10650</name>
</gene>
<evidence type="ECO:0008006" key="4">
    <source>
        <dbReference type="Google" id="ProtNLM"/>
    </source>
</evidence>